<proteinExistence type="predicted"/>
<evidence type="ECO:0000313" key="2">
    <source>
        <dbReference type="Proteomes" id="UP001597391"/>
    </source>
</evidence>
<keyword evidence="2" id="KW-1185">Reference proteome</keyword>
<sequence length="102" mass="11488">MKPNPVDTRCYIEEYANDQGRLSARLLQKNTGKKVDLGFTDAASRHAFLLFLSGAKRHQKDIPGVFDKDDEGDCVIVSGDLDFDAPDEIRYVSNEQLSYYIA</sequence>
<comment type="caution">
    <text evidence="1">The sequence shown here is derived from an EMBL/GenBank/DDBJ whole genome shotgun (WGS) entry which is preliminary data.</text>
</comment>
<dbReference type="EMBL" id="JBHUOP010000003">
    <property type="protein sequence ID" value="MFD2840671.1"/>
    <property type="molecule type" value="Genomic_DNA"/>
</dbReference>
<accession>A0ABW5XHD6</accession>
<protein>
    <submittedName>
        <fullName evidence="1">Uncharacterized protein</fullName>
    </submittedName>
</protein>
<dbReference type="RefSeq" id="WP_377466545.1">
    <property type="nucleotide sequence ID" value="NZ_JBHUOP010000003.1"/>
</dbReference>
<dbReference type="Proteomes" id="UP001597391">
    <property type="component" value="Unassembled WGS sequence"/>
</dbReference>
<gene>
    <name evidence="1" type="ORF">ACFSYH_08820</name>
</gene>
<evidence type="ECO:0000313" key="1">
    <source>
        <dbReference type="EMBL" id="MFD2840671.1"/>
    </source>
</evidence>
<reference evidence="2" key="1">
    <citation type="journal article" date="2019" name="Int. J. Syst. Evol. Microbiol.">
        <title>The Global Catalogue of Microorganisms (GCM) 10K type strain sequencing project: providing services to taxonomists for standard genome sequencing and annotation.</title>
        <authorList>
            <consortium name="The Broad Institute Genomics Platform"/>
            <consortium name="The Broad Institute Genome Sequencing Center for Infectious Disease"/>
            <person name="Wu L."/>
            <person name="Ma J."/>
        </authorList>
    </citation>
    <scope>NUCLEOTIDE SEQUENCE [LARGE SCALE GENOMIC DNA]</scope>
    <source>
        <strain evidence="2">KCTC 33576</strain>
    </source>
</reference>
<name>A0ABW5XHD6_9MICO</name>
<organism evidence="1 2">
    <name type="scientific">Populibacterium corticicola</name>
    <dbReference type="NCBI Taxonomy" id="1812826"/>
    <lineage>
        <taxon>Bacteria</taxon>
        <taxon>Bacillati</taxon>
        <taxon>Actinomycetota</taxon>
        <taxon>Actinomycetes</taxon>
        <taxon>Micrococcales</taxon>
        <taxon>Jonesiaceae</taxon>
        <taxon>Populibacterium</taxon>
    </lineage>
</organism>